<sequence>MPLQGQPPRRQRRRALAVVVFAGSALACCLAMAADSAAAALMPDAQPAPVPPARSAQTDDLLVVGAGALGRRVAAQWRRDRPLANIVAATLTTASHDALRAEGLQPVTLAQLEAEAEVPRFRQVLFTAPPKMGTTEPGWYAASVATALKHWDGIDGGGNFVFTSSCSVYSEDAGGKVVEDSPLASSAGALRLFEAEKPVLQDGGCILRLAGLYDARRGPHEYWLKLGVVKGRPEGLINMLHYDDAAAAAAAALARPGKSQGEVFVVADGSPVSRFGICEAALGAKPYAGFKPPTFEAATPPGVVAPPGGAGAGKVLDASKARNLLAWRPRFPSFASYMATL</sequence>
<dbReference type="Gene3D" id="3.40.50.720">
    <property type="entry name" value="NAD(P)-binding Rossmann-like Domain"/>
    <property type="match status" value="1"/>
</dbReference>
<dbReference type="AlphaFoldDB" id="A0A813KVN3"/>
<accession>A0A813KVN3</accession>
<reference evidence="3" key="1">
    <citation type="submission" date="2021-02" db="EMBL/GenBank/DDBJ databases">
        <authorList>
            <person name="Dougan E. K."/>
            <person name="Rhodes N."/>
            <person name="Thang M."/>
            <person name="Chan C."/>
        </authorList>
    </citation>
    <scope>NUCLEOTIDE SEQUENCE</scope>
</reference>
<protein>
    <submittedName>
        <fullName evidence="3">Uncharacterized protein</fullName>
    </submittedName>
</protein>
<proteinExistence type="inferred from homology"/>
<evidence type="ECO:0000313" key="3">
    <source>
        <dbReference type="EMBL" id="CAE8713026.1"/>
    </source>
</evidence>
<comment type="similarity">
    <text evidence="1">Belongs to the NAD(P)-dependent epimerase/dehydratase family.</text>
</comment>
<gene>
    <name evidence="3" type="ORF">PGLA2088_LOCUS37301</name>
</gene>
<dbReference type="InterPro" id="IPR036291">
    <property type="entry name" value="NAD(P)-bd_dom_sf"/>
</dbReference>
<dbReference type="Proteomes" id="UP000626109">
    <property type="component" value="Unassembled WGS sequence"/>
</dbReference>
<keyword evidence="2" id="KW-0520">NAD</keyword>
<name>A0A813KVN3_POLGL</name>
<evidence type="ECO:0000256" key="2">
    <source>
        <dbReference type="ARBA" id="ARBA00023027"/>
    </source>
</evidence>
<comment type="caution">
    <text evidence="3">The sequence shown here is derived from an EMBL/GenBank/DDBJ whole genome shotgun (WGS) entry which is preliminary data.</text>
</comment>
<evidence type="ECO:0000256" key="1">
    <source>
        <dbReference type="ARBA" id="ARBA00007637"/>
    </source>
</evidence>
<dbReference type="PANTHER" id="PTHR43574">
    <property type="entry name" value="EPIMERASE-RELATED"/>
    <property type="match status" value="1"/>
</dbReference>
<dbReference type="EMBL" id="CAJNNW010032431">
    <property type="protein sequence ID" value="CAE8713026.1"/>
    <property type="molecule type" value="Genomic_DNA"/>
</dbReference>
<dbReference type="SUPFAM" id="SSF51735">
    <property type="entry name" value="NAD(P)-binding Rossmann-fold domains"/>
    <property type="match status" value="1"/>
</dbReference>
<organism evidence="3 4">
    <name type="scientific">Polarella glacialis</name>
    <name type="common">Dinoflagellate</name>
    <dbReference type="NCBI Taxonomy" id="89957"/>
    <lineage>
        <taxon>Eukaryota</taxon>
        <taxon>Sar</taxon>
        <taxon>Alveolata</taxon>
        <taxon>Dinophyceae</taxon>
        <taxon>Suessiales</taxon>
        <taxon>Suessiaceae</taxon>
        <taxon>Polarella</taxon>
    </lineage>
</organism>
<evidence type="ECO:0000313" key="4">
    <source>
        <dbReference type="Proteomes" id="UP000626109"/>
    </source>
</evidence>